<evidence type="ECO:0000256" key="7">
    <source>
        <dbReference type="SAM" id="MobiDB-lite"/>
    </source>
</evidence>
<evidence type="ECO:0000256" key="4">
    <source>
        <dbReference type="ARBA" id="ARBA00022964"/>
    </source>
</evidence>
<evidence type="ECO:0000256" key="3">
    <source>
        <dbReference type="ARBA" id="ARBA00022723"/>
    </source>
</evidence>
<dbReference type="GO" id="GO:0005737">
    <property type="term" value="C:cytoplasm"/>
    <property type="evidence" value="ECO:0007669"/>
    <property type="project" value="TreeGrafter"/>
</dbReference>
<dbReference type="PANTHER" id="PTHR30468">
    <property type="entry name" value="ALPHA-KETOGLUTARATE-DEPENDENT SULFONATE DIOXYGENASE"/>
    <property type="match status" value="1"/>
</dbReference>
<feature type="region of interest" description="Disordered" evidence="7">
    <location>
        <begin position="291"/>
        <end position="320"/>
    </location>
</feature>
<sequence length="320" mass="35614">MSQTDSIALPAGVTIHPVAGRIGAEIRGVKLSPDLPENIRDVVRQAWLKYKVIFFRGQTHLDDASQEQLVTLFGEKAVPHPTAHLKQGTSYVLELDSQQGGRANSWHTDVTFVDAYPLASILRGVTIPEAGGDTVWANTHTAYLDLSPELRDLADKLWAVHSNEYDYAARKPNASSEALKRYHEVFTSTVYETEHPVVHVHPETGERNLLLGHFVKRILGVPTRDSQHLFDLLQGQVTRLENTVRWRWQPGDVAVWDNRATQHYAVDDYGDAHRVVRRVTVDGTVPVAVDGRRSTTRSKIARQEQGAANEAAPTRESAAA</sequence>
<comment type="caution">
    <text evidence="9">The sequence shown here is derived from an EMBL/GenBank/DDBJ whole genome shotgun (WGS) entry which is preliminary data.</text>
</comment>
<protein>
    <submittedName>
        <fullName evidence="9">TauD/TfdA family dioxygenase</fullName>
    </submittedName>
</protein>
<dbReference type="SUPFAM" id="SSF51197">
    <property type="entry name" value="Clavaminate synthase-like"/>
    <property type="match status" value="1"/>
</dbReference>
<evidence type="ECO:0000256" key="6">
    <source>
        <dbReference type="ARBA" id="ARBA00023004"/>
    </source>
</evidence>
<keyword evidence="5" id="KW-0560">Oxidoreductase</keyword>
<dbReference type="AlphaFoldDB" id="A0A4V5MPP2"/>
<dbReference type="InterPro" id="IPR042098">
    <property type="entry name" value="TauD-like_sf"/>
</dbReference>
<evidence type="ECO:0000256" key="1">
    <source>
        <dbReference type="ARBA" id="ARBA00001954"/>
    </source>
</evidence>
<dbReference type="OrthoDB" id="581608at2"/>
<dbReference type="PANTHER" id="PTHR30468:SF5">
    <property type="entry name" value="ALPHA-KETOGLUTARATE-DEPENDENT SULFATE ESTER DIOXYGENASE"/>
    <property type="match status" value="1"/>
</dbReference>
<keyword evidence="3" id="KW-0479">Metal-binding</keyword>
<evidence type="ECO:0000313" key="9">
    <source>
        <dbReference type="EMBL" id="TJZ68618.1"/>
    </source>
</evidence>
<accession>A0A4V5MPP2</accession>
<dbReference type="Pfam" id="PF02668">
    <property type="entry name" value="TauD"/>
    <property type="match status" value="1"/>
</dbReference>
<dbReference type="FunFam" id="3.60.130.10:FF:000002">
    <property type="entry name" value="Alpha-ketoglutarate-dependent taurine dioxygenase"/>
    <property type="match status" value="1"/>
</dbReference>
<keyword evidence="6" id="KW-0408">Iron</keyword>
<evidence type="ECO:0000313" key="10">
    <source>
        <dbReference type="Proteomes" id="UP000310016"/>
    </source>
</evidence>
<keyword evidence="10" id="KW-1185">Reference proteome</keyword>
<dbReference type="GO" id="GO:0016706">
    <property type="term" value="F:2-oxoglutarate-dependent dioxygenase activity"/>
    <property type="evidence" value="ECO:0007669"/>
    <property type="project" value="TreeGrafter"/>
</dbReference>
<dbReference type="Proteomes" id="UP000310016">
    <property type="component" value="Unassembled WGS sequence"/>
</dbReference>
<evidence type="ECO:0000256" key="5">
    <source>
        <dbReference type="ARBA" id="ARBA00023002"/>
    </source>
</evidence>
<evidence type="ECO:0000259" key="8">
    <source>
        <dbReference type="Pfam" id="PF02668"/>
    </source>
</evidence>
<evidence type="ECO:0000256" key="2">
    <source>
        <dbReference type="ARBA" id="ARBA00005896"/>
    </source>
</evidence>
<dbReference type="InterPro" id="IPR003819">
    <property type="entry name" value="TauD/TfdA-like"/>
</dbReference>
<dbReference type="GO" id="GO:0046872">
    <property type="term" value="F:metal ion binding"/>
    <property type="evidence" value="ECO:0007669"/>
    <property type="project" value="UniProtKB-KW"/>
</dbReference>
<comment type="cofactor">
    <cofactor evidence="1">
        <name>Fe(2+)</name>
        <dbReference type="ChEBI" id="CHEBI:29033"/>
    </cofactor>
</comment>
<dbReference type="RefSeq" id="WP_136774361.1">
    <property type="nucleotide sequence ID" value="NZ_CP156074.1"/>
</dbReference>
<comment type="similarity">
    <text evidence="2">Belongs to the TfdA dioxygenase family.</text>
</comment>
<reference evidence="9 10" key="1">
    <citation type="submission" date="2019-04" db="EMBL/GenBank/DDBJ databases">
        <title>Chitiniphilus eburnea sp. nov., a novel chitinolytic bacterium isolated from aquaculture sludge.</title>
        <authorList>
            <person name="Sheng M."/>
        </authorList>
    </citation>
    <scope>NUCLEOTIDE SEQUENCE [LARGE SCALE GENOMIC DNA]</scope>
    <source>
        <strain evidence="9 10">HX-2-15</strain>
    </source>
</reference>
<feature type="domain" description="TauD/TfdA-like" evidence="8">
    <location>
        <begin position="15"/>
        <end position="280"/>
    </location>
</feature>
<name>A0A4V5MPP2_9NEIS</name>
<dbReference type="EMBL" id="SUMF01000023">
    <property type="protein sequence ID" value="TJZ68618.1"/>
    <property type="molecule type" value="Genomic_DNA"/>
</dbReference>
<gene>
    <name evidence="9" type="ORF">FAZ21_15540</name>
</gene>
<dbReference type="Gene3D" id="3.60.130.10">
    <property type="entry name" value="Clavaminate synthase-like"/>
    <property type="match status" value="1"/>
</dbReference>
<organism evidence="9 10">
    <name type="scientific">Chitiniphilus eburneus</name>
    <dbReference type="NCBI Taxonomy" id="2571148"/>
    <lineage>
        <taxon>Bacteria</taxon>
        <taxon>Pseudomonadati</taxon>
        <taxon>Pseudomonadota</taxon>
        <taxon>Betaproteobacteria</taxon>
        <taxon>Neisseriales</taxon>
        <taxon>Chitinibacteraceae</taxon>
        <taxon>Chitiniphilus</taxon>
    </lineage>
</organism>
<keyword evidence="4 9" id="KW-0223">Dioxygenase</keyword>
<dbReference type="InterPro" id="IPR051323">
    <property type="entry name" value="AtsK-like"/>
</dbReference>
<proteinExistence type="inferred from homology"/>